<dbReference type="FunFam" id="3.30.2040.10:FF:000001">
    <property type="entry name" value="D-glutamate cyclase, mitochondrial"/>
    <property type="match status" value="1"/>
</dbReference>
<accession>A0AAN6DY01</accession>
<sequence length="312" mass="34017">MAPTAIHETLGVTASKKRPDADSATRETGESIRLSARSAAYTKQTSGAAPTYIQANLIILPSKYASDFRILCQRNPVPCPLLAESAAVGSWDALRSWIPGVEGTDIAANVDLRHDCPKYMVYQDGVLKTSHCLNIEDKWTEDHVCFVIGCSFSFETALTAAGLMPTHTAHGRNAPMYRTSLPLCPAGVFMDATYIVSMRPYRKRDIEKVRDITRPYVATHGEPIDWGWEAVARLGIKNISLPDYGEAPVNPSGTELCPGEGSGDKELVPVFWGCGVTPQEAVQRAGLEGTVFGHAPGYMLVLDVRDRDILQH</sequence>
<evidence type="ECO:0008006" key="6">
    <source>
        <dbReference type="Google" id="ProtNLM"/>
    </source>
</evidence>
<protein>
    <recommendedName>
        <fullName evidence="6">DUF1445 domain-containing protein</fullName>
    </recommendedName>
</protein>
<dbReference type="GO" id="GO:0006536">
    <property type="term" value="P:glutamate metabolic process"/>
    <property type="evidence" value="ECO:0007669"/>
    <property type="project" value="TreeGrafter"/>
</dbReference>
<dbReference type="Gene3D" id="3.30.2040.10">
    <property type="entry name" value="PSTPO5379-like domain"/>
    <property type="match status" value="1"/>
</dbReference>
<keyword evidence="5" id="KW-1185">Reference proteome</keyword>
<dbReference type="EMBL" id="MU404353">
    <property type="protein sequence ID" value="KAI1614113.1"/>
    <property type="molecule type" value="Genomic_DNA"/>
</dbReference>
<comment type="similarity">
    <text evidence="1">Belongs to the D-glutamate cyclase family.</text>
</comment>
<dbReference type="InterPro" id="IPR038021">
    <property type="entry name" value="Putative_hydro-lyase"/>
</dbReference>
<keyword evidence="2" id="KW-0456">Lyase</keyword>
<dbReference type="PANTHER" id="PTHR32022">
    <property type="entry name" value="D-GLUTAMATE CYCLASE, MITOCHONDRIAL"/>
    <property type="match status" value="1"/>
</dbReference>
<reference evidence="4" key="1">
    <citation type="journal article" date="2022" name="bioRxiv">
        <title>Deciphering the potential niche of two novel black yeast fungi from a biological soil crust based on their genomes, phenotypes, and melanin regulation.</title>
        <authorList>
            <consortium name="DOE Joint Genome Institute"/>
            <person name="Carr E.C."/>
            <person name="Barton Q."/>
            <person name="Grambo S."/>
            <person name="Sullivan M."/>
            <person name="Renfro C.M."/>
            <person name="Kuo A."/>
            <person name="Pangilinan J."/>
            <person name="Lipzen A."/>
            <person name="Keymanesh K."/>
            <person name="Savage E."/>
            <person name="Barry K."/>
            <person name="Grigoriev I.V."/>
            <person name="Riekhof W.R."/>
            <person name="Harris S.S."/>
        </authorList>
    </citation>
    <scope>NUCLEOTIDE SEQUENCE</scope>
    <source>
        <strain evidence="4">JF 03-4F</strain>
    </source>
</reference>
<evidence type="ECO:0000313" key="5">
    <source>
        <dbReference type="Proteomes" id="UP001203852"/>
    </source>
</evidence>
<organism evidence="4 5">
    <name type="scientific">Exophiala viscosa</name>
    <dbReference type="NCBI Taxonomy" id="2486360"/>
    <lineage>
        <taxon>Eukaryota</taxon>
        <taxon>Fungi</taxon>
        <taxon>Dikarya</taxon>
        <taxon>Ascomycota</taxon>
        <taxon>Pezizomycotina</taxon>
        <taxon>Eurotiomycetes</taxon>
        <taxon>Chaetothyriomycetidae</taxon>
        <taxon>Chaetothyriales</taxon>
        <taxon>Herpotrichiellaceae</taxon>
        <taxon>Exophiala</taxon>
    </lineage>
</organism>
<evidence type="ECO:0000256" key="2">
    <source>
        <dbReference type="ARBA" id="ARBA00023239"/>
    </source>
</evidence>
<dbReference type="PANTHER" id="PTHR32022:SF10">
    <property type="entry name" value="D-GLUTAMATE CYCLASE, MITOCHONDRIAL"/>
    <property type="match status" value="1"/>
</dbReference>
<dbReference type="GO" id="GO:0047820">
    <property type="term" value="F:D-glutamate cyclase activity"/>
    <property type="evidence" value="ECO:0007669"/>
    <property type="project" value="TreeGrafter"/>
</dbReference>
<gene>
    <name evidence="4" type="ORF">EDD36DRAFT_217757</name>
</gene>
<name>A0AAN6DY01_9EURO</name>
<dbReference type="Proteomes" id="UP001203852">
    <property type="component" value="Unassembled WGS sequence"/>
</dbReference>
<feature type="compositionally biased region" description="Basic and acidic residues" evidence="3">
    <location>
        <begin position="17"/>
        <end position="29"/>
    </location>
</feature>
<dbReference type="AlphaFoldDB" id="A0AAN6DY01"/>
<evidence type="ECO:0000256" key="3">
    <source>
        <dbReference type="SAM" id="MobiDB-lite"/>
    </source>
</evidence>
<evidence type="ECO:0000313" key="4">
    <source>
        <dbReference type="EMBL" id="KAI1614113.1"/>
    </source>
</evidence>
<evidence type="ECO:0000256" key="1">
    <source>
        <dbReference type="ARBA" id="ARBA00007896"/>
    </source>
</evidence>
<comment type="caution">
    <text evidence="4">The sequence shown here is derived from an EMBL/GenBank/DDBJ whole genome shotgun (WGS) entry which is preliminary data.</text>
</comment>
<dbReference type="InterPro" id="IPR009906">
    <property type="entry name" value="D-Glu_cyclase"/>
</dbReference>
<dbReference type="SUPFAM" id="SSF160920">
    <property type="entry name" value="PSTPO5379-like"/>
    <property type="match status" value="1"/>
</dbReference>
<proteinExistence type="inferred from homology"/>
<dbReference type="Gene3D" id="3.40.1640.10">
    <property type="entry name" value="PSTPO5379-like"/>
    <property type="match status" value="1"/>
</dbReference>
<feature type="region of interest" description="Disordered" evidence="3">
    <location>
        <begin position="1"/>
        <end position="29"/>
    </location>
</feature>
<dbReference type="Pfam" id="PF07286">
    <property type="entry name" value="D-Glu_cyclase"/>
    <property type="match status" value="1"/>
</dbReference>